<evidence type="ECO:0000256" key="3">
    <source>
        <dbReference type="ARBA" id="ARBA00022741"/>
    </source>
</evidence>
<dbReference type="GO" id="GO:0003682">
    <property type="term" value="F:chromatin binding"/>
    <property type="evidence" value="ECO:0007669"/>
    <property type="project" value="TreeGrafter"/>
</dbReference>
<dbReference type="PANTHER" id="PTHR12172">
    <property type="entry name" value="CELL CYCLE CHECKPOINT PROTEIN RAD17"/>
    <property type="match status" value="1"/>
</dbReference>
<keyword evidence="3" id="KW-0547">Nucleotide-binding</keyword>
<dbReference type="GO" id="GO:0003689">
    <property type="term" value="F:DNA clamp loader activity"/>
    <property type="evidence" value="ECO:0007669"/>
    <property type="project" value="TreeGrafter"/>
</dbReference>
<sequence>MAKKGVSLKRKHSAFISEKLHSSKEIIPWVDEFTPLTIHDLAVHKKKISEVQSWLQNYLLHQNKGKASPILLLTGPPGVGKTATIKALCKYLNAELFIWSNTQQEKQWKADVDFISYIEDFRENENQTVAFRIPNAFLRKPDDFHSIIKKFSLNGNYPAVFIISDNAKGESAENRLFPKDLQTSLRITNINFNPVAPTMLMKILNGINNSSKLQSSSIKLSKAQLESIVSDSKGDIRNAINTMQFLCMTQSAKPKFSQKKDTSKTKESEVCALKRDSSLFLFHALGKILYCKRDPSLKSEKNIMPEMMKSLERDPLISNPEEVYEKHPSRPMLLQSSAWFSEADLFSSYWNGQEALSDYAVSLSSRGLMFNMKNLLTNNLKHTFKGTCLSMREIQIDLVPYIPKLLSKSFNLGQISLAKEIGEMNVKRLRSTNRTLDEKDCFEMDTNESESDAINTQLEEKDPENIDVPVSDEEIIIEEYDF</sequence>
<evidence type="ECO:0000256" key="7">
    <source>
        <dbReference type="ARBA" id="ARBA00023306"/>
    </source>
</evidence>
<keyword evidence="9" id="KW-1185">Reference proteome</keyword>
<name>A0AAV4SR54_CAEEX</name>
<evidence type="ECO:0000256" key="1">
    <source>
        <dbReference type="ARBA" id="ARBA00004123"/>
    </source>
</evidence>
<dbReference type="Pfam" id="PF03215">
    <property type="entry name" value="Rad17"/>
    <property type="match status" value="1"/>
</dbReference>
<evidence type="ECO:0000256" key="5">
    <source>
        <dbReference type="ARBA" id="ARBA00022840"/>
    </source>
</evidence>
<dbReference type="InterPro" id="IPR004582">
    <property type="entry name" value="Checkpoint_prot_Rad17_Rad24"/>
</dbReference>
<dbReference type="Proteomes" id="UP001054945">
    <property type="component" value="Unassembled WGS sequence"/>
</dbReference>
<dbReference type="GO" id="GO:0006281">
    <property type="term" value="P:DNA repair"/>
    <property type="evidence" value="ECO:0007669"/>
    <property type="project" value="InterPro"/>
</dbReference>
<keyword evidence="7" id="KW-0131">Cell cycle</keyword>
<evidence type="ECO:0000256" key="2">
    <source>
        <dbReference type="ARBA" id="ARBA00006168"/>
    </source>
</evidence>
<dbReference type="GO" id="GO:0000077">
    <property type="term" value="P:DNA damage checkpoint signaling"/>
    <property type="evidence" value="ECO:0007669"/>
    <property type="project" value="TreeGrafter"/>
</dbReference>
<dbReference type="EMBL" id="BPLR01009835">
    <property type="protein sequence ID" value="GIY34937.1"/>
    <property type="molecule type" value="Genomic_DNA"/>
</dbReference>
<keyword evidence="6" id="KW-0539">Nucleus</keyword>
<dbReference type="AlphaFoldDB" id="A0AAV4SR54"/>
<keyword evidence="5" id="KW-0067">ATP-binding</keyword>
<keyword evidence="4" id="KW-0227">DNA damage</keyword>
<comment type="similarity">
    <text evidence="2">Belongs to the rad17/RAD24 family.</text>
</comment>
<dbReference type="SUPFAM" id="SSF52540">
    <property type="entry name" value="P-loop containing nucleoside triphosphate hydrolases"/>
    <property type="match status" value="1"/>
</dbReference>
<dbReference type="PANTHER" id="PTHR12172:SF0">
    <property type="entry name" value="CELL CYCLE CHECKPOINT PROTEIN RAD17"/>
    <property type="match status" value="1"/>
</dbReference>
<accession>A0AAV4SR54</accession>
<dbReference type="GO" id="GO:0033314">
    <property type="term" value="P:mitotic DNA replication checkpoint signaling"/>
    <property type="evidence" value="ECO:0007669"/>
    <property type="project" value="TreeGrafter"/>
</dbReference>
<dbReference type="Gene3D" id="3.40.50.300">
    <property type="entry name" value="P-loop containing nucleotide triphosphate hydrolases"/>
    <property type="match status" value="1"/>
</dbReference>
<evidence type="ECO:0000256" key="4">
    <source>
        <dbReference type="ARBA" id="ARBA00022763"/>
    </source>
</evidence>
<organism evidence="8 9">
    <name type="scientific">Caerostris extrusa</name>
    <name type="common">Bark spider</name>
    <name type="synonym">Caerostris bankana</name>
    <dbReference type="NCBI Taxonomy" id="172846"/>
    <lineage>
        <taxon>Eukaryota</taxon>
        <taxon>Metazoa</taxon>
        <taxon>Ecdysozoa</taxon>
        <taxon>Arthropoda</taxon>
        <taxon>Chelicerata</taxon>
        <taxon>Arachnida</taxon>
        <taxon>Araneae</taxon>
        <taxon>Araneomorphae</taxon>
        <taxon>Entelegynae</taxon>
        <taxon>Araneoidea</taxon>
        <taxon>Araneidae</taxon>
        <taxon>Caerostris</taxon>
    </lineage>
</organism>
<evidence type="ECO:0000256" key="6">
    <source>
        <dbReference type="ARBA" id="ARBA00023242"/>
    </source>
</evidence>
<dbReference type="Gene3D" id="1.10.8.60">
    <property type="match status" value="1"/>
</dbReference>
<proteinExistence type="inferred from homology"/>
<evidence type="ECO:0000313" key="8">
    <source>
        <dbReference type="EMBL" id="GIY34937.1"/>
    </source>
</evidence>
<evidence type="ECO:0000313" key="9">
    <source>
        <dbReference type="Proteomes" id="UP001054945"/>
    </source>
</evidence>
<protein>
    <submittedName>
        <fullName evidence="8">Cell cycle checkpoint protein RAD17</fullName>
    </submittedName>
</protein>
<comment type="subcellular location">
    <subcellularLocation>
        <location evidence="1">Nucleus</location>
    </subcellularLocation>
</comment>
<gene>
    <name evidence="8" type="primary">Rad17</name>
    <name evidence="8" type="ORF">CEXT_86861</name>
</gene>
<comment type="caution">
    <text evidence="8">The sequence shown here is derived from an EMBL/GenBank/DDBJ whole genome shotgun (WGS) entry which is preliminary data.</text>
</comment>
<reference evidence="8 9" key="1">
    <citation type="submission" date="2021-06" db="EMBL/GenBank/DDBJ databases">
        <title>Caerostris extrusa draft genome.</title>
        <authorList>
            <person name="Kono N."/>
            <person name="Arakawa K."/>
        </authorList>
    </citation>
    <scope>NUCLEOTIDE SEQUENCE [LARGE SCALE GENOMIC DNA]</scope>
</reference>
<dbReference type="GO" id="GO:0005634">
    <property type="term" value="C:nucleus"/>
    <property type="evidence" value="ECO:0007669"/>
    <property type="project" value="UniProtKB-SubCell"/>
</dbReference>
<dbReference type="GO" id="GO:0005524">
    <property type="term" value="F:ATP binding"/>
    <property type="evidence" value="ECO:0007669"/>
    <property type="project" value="UniProtKB-KW"/>
</dbReference>
<dbReference type="InterPro" id="IPR027417">
    <property type="entry name" value="P-loop_NTPase"/>
</dbReference>